<keyword evidence="1" id="KW-0560">Oxidoreductase</keyword>
<evidence type="ECO:0000313" key="3">
    <source>
        <dbReference type="EMBL" id="TFD72897.1"/>
    </source>
</evidence>
<dbReference type="Gene3D" id="3.10.20.440">
    <property type="entry name" value="2Fe-2S iron-sulphur cluster binding domain, sarcosine oxidase, alpha subunit, N-terminal domain"/>
    <property type="match status" value="1"/>
</dbReference>
<gene>
    <name evidence="3" type="ORF">E3T50_04105</name>
</gene>
<comment type="caution">
    <text evidence="3">The sequence shown here is derived from an EMBL/GenBank/DDBJ whole genome shotgun (WGS) entry which is preliminary data.</text>
</comment>
<feature type="compositionally biased region" description="Basic and acidic residues" evidence="2">
    <location>
        <begin position="88"/>
        <end position="99"/>
    </location>
</feature>
<sequence>MPSRLLPFCNDSIRPASPTPVTITVNGEPMTGVTGQSLAGVILAGGTLGFRHTSVAGRPRGVFCGIGVCYDCLVEVNDQRDVRACQRRAAEGDVVRSQHDPLPAGPGEATPTPGVTAS</sequence>
<reference evidence="3 4" key="1">
    <citation type="submission" date="2019-03" db="EMBL/GenBank/DDBJ databases">
        <title>Genomics of glacier-inhabiting Cryobacterium strains.</title>
        <authorList>
            <person name="Liu Q."/>
            <person name="Xin Y.-H."/>
        </authorList>
    </citation>
    <scope>NUCLEOTIDE SEQUENCE [LARGE SCALE GENOMIC DNA]</scope>
    <source>
        <strain evidence="3 4">Hz16</strain>
    </source>
</reference>
<evidence type="ECO:0000313" key="4">
    <source>
        <dbReference type="Proteomes" id="UP000297983"/>
    </source>
</evidence>
<dbReference type="RefSeq" id="WP_134550718.1">
    <property type="nucleotide sequence ID" value="NZ_SOHL01000007.1"/>
</dbReference>
<dbReference type="Pfam" id="PF13510">
    <property type="entry name" value="Fer2_4"/>
    <property type="match status" value="1"/>
</dbReference>
<dbReference type="SUPFAM" id="SSF54292">
    <property type="entry name" value="2Fe-2S ferredoxin-like"/>
    <property type="match status" value="1"/>
</dbReference>
<feature type="compositionally biased region" description="Low complexity" evidence="2">
    <location>
        <begin position="101"/>
        <end position="118"/>
    </location>
</feature>
<name>A0A4V3IUF6_9MICO</name>
<dbReference type="GO" id="GO:0051536">
    <property type="term" value="F:iron-sulfur cluster binding"/>
    <property type="evidence" value="ECO:0007669"/>
    <property type="project" value="InterPro"/>
</dbReference>
<proteinExistence type="predicted"/>
<dbReference type="InterPro" id="IPR042204">
    <property type="entry name" value="2Fe-2S-bd_N"/>
</dbReference>
<accession>A0A4V3IUF6</accession>
<feature type="region of interest" description="Disordered" evidence="2">
    <location>
        <begin position="88"/>
        <end position="118"/>
    </location>
</feature>
<dbReference type="GO" id="GO:0016491">
    <property type="term" value="F:oxidoreductase activity"/>
    <property type="evidence" value="ECO:0007669"/>
    <property type="project" value="UniProtKB-KW"/>
</dbReference>
<dbReference type="EMBL" id="SOHL01000007">
    <property type="protein sequence ID" value="TFD72897.1"/>
    <property type="molecule type" value="Genomic_DNA"/>
</dbReference>
<dbReference type="InterPro" id="IPR036010">
    <property type="entry name" value="2Fe-2S_ferredoxin-like_sf"/>
</dbReference>
<evidence type="ECO:0000256" key="1">
    <source>
        <dbReference type="ARBA" id="ARBA00023002"/>
    </source>
</evidence>
<organism evidence="3 4">
    <name type="scientific">Cryobacterium gelidum</name>
    <dbReference type="NCBI Taxonomy" id="1259164"/>
    <lineage>
        <taxon>Bacteria</taxon>
        <taxon>Bacillati</taxon>
        <taxon>Actinomycetota</taxon>
        <taxon>Actinomycetes</taxon>
        <taxon>Micrococcales</taxon>
        <taxon>Microbacteriaceae</taxon>
        <taxon>Cryobacterium</taxon>
    </lineage>
</organism>
<protein>
    <submittedName>
        <fullName evidence="3">(2Fe-2S)-binding protein</fullName>
    </submittedName>
</protein>
<evidence type="ECO:0000256" key="2">
    <source>
        <dbReference type="SAM" id="MobiDB-lite"/>
    </source>
</evidence>
<dbReference type="Proteomes" id="UP000297983">
    <property type="component" value="Unassembled WGS sequence"/>
</dbReference>
<dbReference type="AlphaFoldDB" id="A0A4V3IUF6"/>
<keyword evidence="4" id="KW-1185">Reference proteome</keyword>